<dbReference type="GO" id="GO:0003676">
    <property type="term" value="F:nucleic acid binding"/>
    <property type="evidence" value="ECO:0007669"/>
    <property type="project" value="InterPro"/>
</dbReference>
<keyword evidence="1" id="KW-0862">Zinc</keyword>
<dbReference type="InterPro" id="IPR025558">
    <property type="entry name" value="DUF4283"/>
</dbReference>
<dbReference type="InterPro" id="IPR040256">
    <property type="entry name" value="At4g02000-like"/>
</dbReference>
<proteinExistence type="predicted"/>
<feature type="compositionally biased region" description="Polar residues" evidence="2">
    <location>
        <begin position="428"/>
        <end position="440"/>
    </location>
</feature>
<keyword evidence="1" id="KW-0479">Metal-binding</keyword>
<gene>
    <name evidence="4" type="ORF">F2Q70_00010037</name>
</gene>
<evidence type="ECO:0000256" key="1">
    <source>
        <dbReference type="PROSITE-ProRule" id="PRU00047"/>
    </source>
</evidence>
<accession>A0A8S9LZZ6</accession>
<feature type="compositionally biased region" description="Polar residues" evidence="2">
    <location>
        <begin position="481"/>
        <end position="499"/>
    </location>
</feature>
<feature type="compositionally biased region" description="Polar residues" evidence="2">
    <location>
        <begin position="164"/>
        <end position="177"/>
    </location>
</feature>
<dbReference type="PROSITE" id="PS50158">
    <property type="entry name" value="ZF_CCHC"/>
    <property type="match status" value="1"/>
</dbReference>
<organism evidence="4">
    <name type="scientific">Brassica cretica</name>
    <name type="common">Mustard</name>
    <dbReference type="NCBI Taxonomy" id="69181"/>
    <lineage>
        <taxon>Eukaryota</taxon>
        <taxon>Viridiplantae</taxon>
        <taxon>Streptophyta</taxon>
        <taxon>Embryophyta</taxon>
        <taxon>Tracheophyta</taxon>
        <taxon>Spermatophyta</taxon>
        <taxon>Magnoliopsida</taxon>
        <taxon>eudicotyledons</taxon>
        <taxon>Gunneridae</taxon>
        <taxon>Pentapetalae</taxon>
        <taxon>rosids</taxon>
        <taxon>malvids</taxon>
        <taxon>Brassicales</taxon>
        <taxon>Brassicaceae</taxon>
        <taxon>Brassiceae</taxon>
        <taxon>Brassica</taxon>
    </lineage>
</organism>
<feature type="region of interest" description="Disordered" evidence="2">
    <location>
        <begin position="147"/>
        <end position="182"/>
    </location>
</feature>
<evidence type="ECO:0000313" key="4">
    <source>
        <dbReference type="EMBL" id="KAF2612152.1"/>
    </source>
</evidence>
<name>A0A8S9LZZ6_BRACR</name>
<evidence type="ECO:0000259" key="3">
    <source>
        <dbReference type="PROSITE" id="PS50158"/>
    </source>
</evidence>
<evidence type="ECO:0000256" key="2">
    <source>
        <dbReference type="SAM" id="MobiDB-lite"/>
    </source>
</evidence>
<feature type="region of interest" description="Disordered" evidence="2">
    <location>
        <begin position="472"/>
        <end position="546"/>
    </location>
</feature>
<dbReference type="EMBL" id="QGKY02000089">
    <property type="protein sequence ID" value="KAF2612152.1"/>
    <property type="molecule type" value="Genomic_DNA"/>
</dbReference>
<keyword evidence="1" id="KW-0863">Zinc-finger</keyword>
<feature type="compositionally biased region" description="Low complexity" evidence="2">
    <location>
        <begin position="521"/>
        <end position="546"/>
    </location>
</feature>
<dbReference type="PANTHER" id="PTHR31286">
    <property type="entry name" value="GLYCINE-RICH CELL WALL STRUCTURAL PROTEIN 1.8-LIKE"/>
    <property type="match status" value="1"/>
</dbReference>
<dbReference type="InterPro" id="IPR001878">
    <property type="entry name" value="Znf_CCHC"/>
</dbReference>
<feature type="region of interest" description="Disordered" evidence="2">
    <location>
        <begin position="1"/>
        <end position="22"/>
    </location>
</feature>
<comment type="caution">
    <text evidence="4">The sequence shown here is derived from an EMBL/GenBank/DDBJ whole genome shotgun (WGS) entry which is preliminary data.</text>
</comment>
<dbReference type="AlphaFoldDB" id="A0A8S9LZZ6"/>
<protein>
    <recommendedName>
        <fullName evidence="3">CCHC-type domain-containing protein</fullName>
    </recommendedName>
</protein>
<feature type="domain" description="CCHC-type" evidence="3">
    <location>
        <begin position="398"/>
        <end position="413"/>
    </location>
</feature>
<dbReference type="GO" id="GO:0008270">
    <property type="term" value="F:zinc ion binding"/>
    <property type="evidence" value="ECO:0007669"/>
    <property type="project" value="UniProtKB-KW"/>
</dbReference>
<reference evidence="4" key="1">
    <citation type="submission" date="2019-12" db="EMBL/GenBank/DDBJ databases">
        <title>Genome sequencing and annotation of Brassica cretica.</title>
        <authorList>
            <person name="Studholme D.J."/>
            <person name="Sarris P.F."/>
        </authorList>
    </citation>
    <scope>NUCLEOTIDE SEQUENCE</scope>
    <source>
        <strain evidence="4">PFS-102/07</strain>
        <tissue evidence="4">Leaf</tissue>
    </source>
</reference>
<sequence>MAGNSFQPPPQPPDFGFPSSDPILSLTKLSPLLSSSSRSTSFVSNKFSTLGSPWTLPSIPSGSFVSSALVDLPPPLRATTTTLSEQISIIPSGEATAPECSLPAVGPPVSNSPGRDIDSTMLEASVNNPLDTLDPISFPPLTLPVHLPRSTHTPPLVHPPPYNTQPNTSSQQPNASASPLPANWAKNLKESTDKSLKKVANPTFTPEGIPRIKIPDSVFKKGADLHQDFILGVFLGKTPSFSQIQSVLTHIWGRGMKLEIHLRPQSRSMLVRIPNSTIRKKIVEQEFWHVGNVLFYVAQWSDSVAVQPPAFTTMPLWAHFRGIPFDLYTQEGLGRVGDLLGHPLEVDEFTRRRININVAHIKCRIDCTKPLPKFGEIERENGEVVTVTIDYPWVPPLCSCCGQLGHLLSHCPSGAWKSKHPPDKSEQSPEQTSASPTNQDPIEKNKDGMAKAPPPMDAHVPSLVHESLDVTHTPPRVDLMQSRSPVRQSTIPVVPSSPQAVDEVAMEDQTSSPIILEPDGSIISPPSSPLSTHPCDSESNSPPSSDSFFVHFNSETHLHHPSKITHLLALPAIHHPRPVNTNTYKKLTLPRLSTDSKFPLSANPFACLDMEPSSPPPQTSFHVLPTLPAEGSLLPVGVKPTQ</sequence>
<dbReference type="PANTHER" id="PTHR31286:SF90">
    <property type="entry name" value="DUF4283 DOMAIN-CONTAINING PROTEIN"/>
    <property type="match status" value="1"/>
</dbReference>
<dbReference type="Pfam" id="PF14111">
    <property type="entry name" value="DUF4283"/>
    <property type="match status" value="1"/>
</dbReference>
<feature type="region of interest" description="Disordered" evidence="2">
    <location>
        <begin position="415"/>
        <end position="460"/>
    </location>
</feature>